<dbReference type="EMBL" id="KB477522">
    <property type="protein sequence ID" value="EMP42186.1"/>
    <property type="molecule type" value="Genomic_DNA"/>
</dbReference>
<dbReference type="InterPro" id="IPR044822">
    <property type="entry name" value="Myb_DNA-bind_4"/>
</dbReference>
<keyword evidence="4" id="KW-1185">Reference proteome</keyword>
<evidence type="ECO:0000256" key="1">
    <source>
        <dbReference type="SAM" id="Coils"/>
    </source>
</evidence>
<gene>
    <name evidence="3" type="ORF">UY3_00573</name>
</gene>
<evidence type="ECO:0000313" key="4">
    <source>
        <dbReference type="Proteomes" id="UP000031443"/>
    </source>
</evidence>
<evidence type="ECO:0000313" key="3">
    <source>
        <dbReference type="EMBL" id="EMP42186.1"/>
    </source>
</evidence>
<evidence type="ECO:0000259" key="2">
    <source>
        <dbReference type="Pfam" id="PF13837"/>
    </source>
</evidence>
<dbReference type="AlphaFoldDB" id="M7BWG2"/>
<dbReference type="Pfam" id="PF13837">
    <property type="entry name" value="Myb_DNA-bind_4"/>
    <property type="match status" value="1"/>
</dbReference>
<dbReference type="Gene3D" id="1.10.10.60">
    <property type="entry name" value="Homeodomain-like"/>
    <property type="match status" value="1"/>
</dbReference>
<reference evidence="4" key="1">
    <citation type="journal article" date="2013" name="Nat. Genet.">
        <title>The draft genomes of soft-shell turtle and green sea turtle yield insights into the development and evolution of the turtle-specific body plan.</title>
        <authorList>
            <person name="Wang Z."/>
            <person name="Pascual-Anaya J."/>
            <person name="Zadissa A."/>
            <person name="Li W."/>
            <person name="Niimura Y."/>
            <person name="Huang Z."/>
            <person name="Li C."/>
            <person name="White S."/>
            <person name="Xiong Z."/>
            <person name="Fang D."/>
            <person name="Wang B."/>
            <person name="Ming Y."/>
            <person name="Chen Y."/>
            <person name="Zheng Y."/>
            <person name="Kuraku S."/>
            <person name="Pignatelli M."/>
            <person name="Herrero J."/>
            <person name="Beal K."/>
            <person name="Nozawa M."/>
            <person name="Li Q."/>
            <person name="Wang J."/>
            <person name="Zhang H."/>
            <person name="Yu L."/>
            <person name="Shigenobu S."/>
            <person name="Wang J."/>
            <person name="Liu J."/>
            <person name="Flicek P."/>
            <person name="Searle S."/>
            <person name="Wang J."/>
            <person name="Kuratani S."/>
            <person name="Yin Y."/>
            <person name="Aken B."/>
            <person name="Zhang G."/>
            <person name="Irie N."/>
        </authorList>
    </citation>
    <scope>NUCLEOTIDE SEQUENCE [LARGE SCALE GENOMIC DNA]</scope>
</reference>
<dbReference type="Proteomes" id="UP000031443">
    <property type="component" value="Unassembled WGS sequence"/>
</dbReference>
<proteinExistence type="predicted"/>
<accession>M7BWG2</accession>
<organism evidence="3 4">
    <name type="scientific">Chelonia mydas</name>
    <name type="common">Green sea-turtle</name>
    <name type="synonym">Chelonia agassizi</name>
    <dbReference type="NCBI Taxonomy" id="8469"/>
    <lineage>
        <taxon>Eukaryota</taxon>
        <taxon>Metazoa</taxon>
        <taxon>Chordata</taxon>
        <taxon>Craniata</taxon>
        <taxon>Vertebrata</taxon>
        <taxon>Euteleostomi</taxon>
        <taxon>Archelosauria</taxon>
        <taxon>Testudinata</taxon>
        <taxon>Testudines</taxon>
        <taxon>Cryptodira</taxon>
        <taxon>Durocryptodira</taxon>
        <taxon>Americhelydia</taxon>
        <taxon>Chelonioidea</taxon>
        <taxon>Cheloniidae</taxon>
        <taxon>Chelonia</taxon>
    </lineage>
</organism>
<feature type="coiled-coil region" evidence="1">
    <location>
        <begin position="35"/>
        <end position="62"/>
    </location>
</feature>
<dbReference type="PANTHER" id="PTHR47595:SF1">
    <property type="entry name" value="MYB_SANT-LIKE DNA-BINDING DOMAIN-CONTAINING PROTEIN"/>
    <property type="match status" value="1"/>
</dbReference>
<protein>
    <recommendedName>
        <fullName evidence="2">Myb/SANT-like DNA-binding domain-containing protein</fullName>
    </recommendedName>
</protein>
<feature type="domain" description="Myb/SANT-like DNA-binding" evidence="2">
    <location>
        <begin position="3"/>
        <end position="81"/>
    </location>
</feature>
<dbReference type="PANTHER" id="PTHR47595">
    <property type="entry name" value="HEAT SHOCK 70 KDA PROTEIN 14"/>
    <property type="match status" value="1"/>
</dbReference>
<name>M7BWG2_CHEMY</name>
<sequence>MDLLGLWGEEAVEAQLWFSPRNVDLYEQIARGVDEKRHERDIQRCRAKIKELRQLYQNARVANCRSGVAPKTCCFYKDLHTILGGNPTSTAKSPMDTLGGLEATASRVNPEDEVVDEEVELEEDVGQETGLFGGVASQDNFLT</sequence>
<keyword evidence="1" id="KW-0175">Coiled coil</keyword>